<feature type="transmembrane region" description="Helical" evidence="2">
    <location>
        <begin position="372"/>
        <end position="392"/>
    </location>
</feature>
<organism evidence="3 4">
    <name type="scientific">Kitasatospora xanthocidica</name>
    <dbReference type="NCBI Taxonomy" id="83382"/>
    <lineage>
        <taxon>Bacteria</taxon>
        <taxon>Bacillati</taxon>
        <taxon>Actinomycetota</taxon>
        <taxon>Actinomycetes</taxon>
        <taxon>Kitasatosporales</taxon>
        <taxon>Streptomycetaceae</taxon>
        <taxon>Kitasatospora</taxon>
    </lineage>
</organism>
<keyword evidence="2" id="KW-0472">Membrane</keyword>
<feature type="transmembrane region" description="Helical" evidence="2">
    <location>
        <begin position="399"/>
        <end position="429"/>
    </location>
</feature>
<reference evidence="3 4" key="1">
    <citation type="submission" date="2018-08" db="EMBL/GenBank/DDBJ databases">
        <title>Diversity &amp; Physiological Properties of Lignin-Decomposing Actinobacteria from Soil.</title>
        <authorList>
            <person name="Roh S.G."/>
            <person name="Kim S.B."/>
        </authorList>
    </citation>
    <scope>NUCLEOTIDE SEQUENCE [LARGE SCALE GENOMIC DNA]</scope>
    <source>
        <strain evidence="3 4">MMS17-GH009</strain>
    </source>
</reference>
<evidence type="ECO:0000256" key="1">
    <source>
        <dbReference type="SAM" id="MobiDB-lite"/>
    </source>
</evidence>
<keyword evidence="4" id="KW-1185">Reference proteome</keyword>
<evidence type="ECO:0008006" key="5">
    <source>
        <dbReference type="Google" id="ProtNLM"/>
    </source>
</evidence>
<feature type="transmembrane region" description="Helical" evidence="2">
    <location>
        <begin position="44"/>
        <end position="64"/>
    </location>
</feature>
<gene>
    <name evidence="3" type="ORF">DR950_22105</name>
</gene>
<name>A0A372ZX73_9ACTN</name>
<dbReference type="Proteomes" id="UP000263377">
    <property type="component" value="Unassembled WGS sequence"/>
</dbReference>
<evidence type="ECO:0000313" key="4">
    <source>
        <dbReference type="Proteomes" id="UP000263377"/>
    </source>
</evidence>
<feature type="transmembrane region" description="Helical" evidence="2">
    <location>
        <begin position="121"/>
        <end position="143"/>
    </location>
</feature>
<dbReference type="RefSeq" id="WP_117488225.1">
    <property type="nucleotide sequence ID" value="NZ_QVIG01000001.1"/>
</dbReference>
<keyword evidence="2" id="KW-1133">Transmembrane helix</keyword>
<evidence type="ECO:0000313" key="3">
    <source>
        <dbReference type="EMBL" id="RGD60124.1"/>
    </source>
</evidence>
<feature type="transmembrane region" description="Helical" evidence="2">
    <location>
        <begin position="474"/>
        <end position="493"/>
    </location>
</feature>
<sequence>MQPLIDSAHTSDGPGRGEDGGGSAPATRALAVPPRLRALAAHRWFWAVVLLLGYGGQVAFRLVLSIHNYFPSVHADEDSYLVIARVLAGRPTTEMPVGVVIPGGYPLLISPALRIADTPAAAYHLIMGINALLNALVFPLAVAAARRVGLSRPHAYLVGAAVALVPPVVFYSQFVMSDTVLPVVLLAWLLAMHGWLSPGTTRRRALYAAGTGLAAGFSMATHDRGGVVVALTALVLVVVLAVGWAPRLASLAGVGGLGLSYLGAKLLARFVENQFKDVPPSTVGNKVFENLGDSKYIGTIIARTFGQLWYFMTSTYGFGAVALVLCVVVVFRRRYTVAERVVAFTMVALLFGTALASAAGLADNDRTDNWVYARYCAVLVPMFMVVGLAALWRAGVRALLWTALAGVAAIGIIQLSVGAYAGAALKLWVSPWTVPDAMFLASTWDDLHMVRTSFGALAVLGACLLLRVAGGRRVVAAVVGCVTLFAAYATVAVTDNVSEPHAKARKYQAVGVAKEAGLRKGDNVVLDMDLDWDTRMSMAYEVYWGRVWSDDLKDGSAPPEAATAYLAGWSKGDLPQTSWPDARPGWHVAKFNKDRGWVLWRKD</sequence>
<dbReference type="AlphaFoldDB" id="A0A372ZX73"/>
<accession>A0A372ZX73</accession>
<feature type="transmembrane region" description="Helical" evidence="2">
    <location>
        <begin position="227"/>
        <end position="244"/>
    </location>
</feature>
<feature type="transmembrane region" description="Helical" evidence="2">
    <location>
        <begin position="155"/>
        <end position="174"/>
    </location>
</feature>
<evidence type="ECO:0000256" key="2">
    <source>
        <dbReference type="SAM" id="Phobius"/>
    </source>
</evidence>
<feature type="transmembrane region" description="Helical" evidence="2">
    <location>
        <begin position="449"/>
        <end position="467"/>
    </location>
</feature>
<feature type="transmembrane region" description="Helical" evidence="2">
    <location>
        <begin position="308"/>
        <end position="329"/>
    </location>
</feature>
<protein>
    <recommendedName>
        <fullName evidence="5">Phospholipid carrier-dependent glycosyltransferase</fullName>
    </recommendedName>
</protein>
<feature type="transmembrane region" description="Helical" evidence="2">
    <location>
        <begin position="180"/>
        <end position="198"/>
    </location>
</feature>
<feature type="region of interest" description="Disordered" evidence="1">
    <location>
        <begin position="1"/>
        <end position="26"/>
    </location>
</feature>
<feature type="transmembrane region" description="Helical" evidence="2">
    <location>
        <begin position="341"/>
        <end position="360"/>
    </location>
</feature>
<comment type="caution">
    <text evidence="3">The sequence shown here is derived from an EMBL/GenBank/DDBJ whole genome shotgun (WGS) entry which is preliminary data.</text>
</comment>
<proteinExistence type="predicted"/>
<keyword evidence="2" id="KW-0812">Transmembrane</keyword>
<dbReference type="EMBL" id="QVIG01000001">
    <property type="protein sequence ID" value="RGD60124.1"/>
    <property type="molecule type" value="Genomic_DNA"/>
</dbReference>